<proteinExistence type="inferred from homology"/>
<evidence type="ECO:0000256" key="4">
    <source>
        <dbReference type="ARBA" id="ARBA00013167"/>
    </source>
</evidence>
<comment type="similarity">
    <text evidence="3">Belongs to the thioester dehydratase family. FabZ subfamily.</text>
</comment>
<dbReference type="GO" id="GO:0005737">
    <property type="term" value="C:cytoplasm"/>
    <property type="evidence" value="ECO:0007669"/>
    <property type="project" value="UniProtKB-SubCell"/>
</dbReference>
<dbReference type="PANTHER" id="PTHR30272">
    <property type="entry name" value="3-HYDROXYACYL-[ACYL-CARRIER-PROTEIN] DEHYDRATASE"/>
    <property type="match status" value="1"/>
</dbReference>
<keyword evidence="5" id="KW-0963">Cytoplasm</keyword>
<dbReference type="OrthoDB" id="9772788at2"/>
<name>A1R758_PAEAT</name>
<dbReference type="STRING" id="290340.AAur_2333"/>
<dbReference type="HOGENOM" id="CLU_078912_1_2_11"/>
<dbReference type="GO" id="GO:0019171">
    <property type="term" value="F:(3R)-hydroxyacyl-[acyl-carrier-protein] dehydratase activity"/>
    <property type="evidence" value="ECO:0007669"/>
    <property type="project" value="UniProtKB-EC"/>
</dbReference>
<evidence type="ECO:0000256" key="3">
    <source>
        <dbReference type="ARBA" id="ARBA00009174"/>
    </source>
</evidence>
<evidence type="ECO:0000256" key="6">
    <source>
        <dbReference type="ARBA" id="ARBA00022516"/>
    </source>
</evidence>
<sequence>MSTTLQAGDILSRLPHRHPMVLLDRVEDLNYGKSATGIKNITISDPVLQGHFPNNPVYPGVYMIEASAQLCGLLLGSPAGEDGPVLGYLASVRKFKFVTPVHPGDVLNIQARAGVSHANLADFSVDIKVSGKIVASGSLALARIDPDPST</sequence>
<evidence type="ECO:0000256" key="8">
    <source>
        <dbReference type="ARBA" id="ARBA00023098"/>
    </source>
</evidence>
<dbReference type="eggNOG" id="COG0764">
    <property type="taxonomic scope" value="Bacteria"/>
</dbReference>
<dbReference type="PANTHER" id="PTHR30272:SF1">
    <property type="entry name" value="3-HYDROXYACYL-[ACYL-CARRIER-PROTEIN] DEHYDRATASE"/>
    <property type="match status" value="1"/>
</dbReference>
<dbReference type="SUPFAM" id="SSF54637">
    <property type="entry name" value="Thioesterase/thiol ester dehydrase-isomerase"/>
    <property type="match status" value="1"/>
</dbReference>
<dbReference type="FunFam" id="3.10.129.10:FF:000001">
    <property type="entry name" value="3-hydroxyacyl-[acyl-carrier-protein] dehydratase FabZ"/>
    <property type="match status" value="1"/>
</dbReference>
<evidence type="ECO:0000256" key="7">
    <source>
        <dbReference type="ARBA" id="ARBA00022556"/>
    </source>
</evidence>
<evidence type="ECO:0000313" key="11">
    <source>
        <dbReference type="EMBL" id="ABM06498.1"/>
    </source>
</evidence>
<dbReference type="RefSeq" id="WP_011775014.1">
    <property type="nucleotide sequence ID" value="NC_008711.1"/>
</dbReference>
<evidence type="ECO:0000313" key="12">
    <source>
        <dbReference type="Proteomes" id="UP000000637"/>
    </source>
</evidence>
<gene>
    <name evidence="11" type="primary">fabZ</name>
    <name evidence="11" type="ordered locus">AAur_2333</name>
</gene>
<keyword evidence="9 11" id="KW-0456">Lyase</keyword>
<dbReference type="Gene3D" id="3.10.129.10">
    <property type="entry name" value="Hotdog Thioesterase"/>
    <property type="match status" value="1"/>
</dbReference>
<dbReference type="InterPro" id="IPR013114">
    <property type="entry name" value="FabA_FabZ"/>
</dbReference>
<evidence type="ECO:0000256" key="1">
    <source>
        <dbReference type="ARBA" id="ARBA00001055"/>
    </source>
</evidence>
<evidence type="ECO:0000256" key="2">
    <source>
        <dbReference type="ARBA" id="ARBA00004496"/>
    </source>
</evidence>
<reference evidence="11 12" key="1">
    <citation type="journal article" date="2006" name="PLoS Genet.">
        <title>Secrets of soil survival revealed by the genome sequence of Arthrobacter aurescens TC1.</title>
        <authorList>
            <person name="Mongodin E.F."/>
            <person name="Shapir N."/>
            <person name="Daugherty S.C."/>
            <person name="DeBoy R.T."/>
            <person name="Emerson J.B."/>
            <person name="Shvartzbeyn A."/>
            <person name="Radune D."/>
            <person name="Vamathevan J."/>
            <person name="Riggs F."/>
            <person name="Grinberg V."/>
            <person name="Khouri H."/>
            <person name="Wackett L.P."/>
            <person name="Nelson K.E."/>
            <person name="Sadowsky M.J."/>
        </authorList>
    </citation>
    <scope>NUCLEOTIDE SEQUENCE [LARGE SCALE GENOMIC DNA]</scope>
    <source>
        <strain evidence="11 12">TC1</strain>
    </source>
</reference>
<dbReference type="GO" id="GO:0009245">
    <property type="term" value="P:lipid A biosynthetic process"/>
    <property type="evidence" value="ECO:0007669"/>
    <property type="project" value="UniProtKB-KW"/>
</dbReference>
<organism evidence="11 12">
    <name type="scientific">Paenarthrobacter aurescens (strain TC1)</name>
    <dbReference type="NCBI Taxonomy" id="290340"/>
    <lineage>
        <taxon>Bacteria</taxon>
        <taxon>Bacillati</taxon>
        <taxon>Actinomycetota</taxon>
        <taxon>Actinomycetes</taxon>
        <taxon>Micrococcales</taxon>
        <taxon>Micrococcaceae</taxon>
        <taxon>Paenarthrobacter</taxon>
    </lineage>
</organism>
<comment type="catalytic activity">
    <reaction evidence="1">
        <text>a (3R)-hydroxyacyl-[ACP] = a (2E)-enoyl-[ACP] + H2O</text>
        <dbReference type="Rhea" id="RHEA:13097"/>
        <dbReference type="Rhea" id="RHEA-COMP:9925"/>
        <dbReference type="Rhea" id="RHEA-COMP:9945"/>
        <dbReference type="ChEBI" id="CHEBI:15377"/>
        <dbReference type="ChEBI" id="CHEBI:78784"/>
        <dbReference type="ChEBI" id="CHEBI:78827"/>
        <dbReference type="EC" id="4.2.1.59"/>
    </reaction>
</comment>
<accession>A1R758</accession>
<dbReference type="CDD" id="cd01288">
    <property type="entry name" value="FabZ"/>
    <property type="match status" value="1"/>
</dbReference>
<evidence type="ECO:0000256" key="9">
    <source>
        <dbReference type="ARBA" id="ARBA00023239"/>
    </source>
</evidence>
<comment type="subcellular location">
    <subcellularLocation>
        <location evidence="2">Cytoplasm</location>
    </subcellularLocation>
</comment>
<evidence type="ECO:0000256" key="10">
    <source>
        <dbReference type="ARBA" id="ARBA00025049"/>
    </source>
</evidence>
<dbReference type="KEGG" id="aau:AAur_2333"/>
<dbReference type="InterPro" id="IPR029069">
    <property type="entry name" value="HotDog_dom_sf"/>
</dbReference>
<protein>
    <recommendedName>
        <fullName evidence="4">3-hydroxyacyl-[acyl-carrier-protein] dehydratase</fullName>
        <ecNumber evidence="4">4.2.1.59</ecNumber>
    </recommendedName>
</protein>
<comment type="function">
    <text evidence="10">Involved in unsaturated fatty acids biosynthesis. Catalyzes the dehydration of short chain beta-hydroxyacyl-ACPs and long chain saturated and unsaturated beta-hydroxyacyl-ACPs.</text>
</comment>
<keyword evidence="7" id="KW-0441">Lipid A biosynthesis</keyword>
<dbReference type="GO" id="GO:0016020">
    <property type="term" value="C:membrane"/>
    <property type="evidence" value="ECO:0007669"/>
    <property type="project" value="GOC"/>
</dbReference>
<dbReference type="Pfam" id="PF07977">
    <property type="entry name" value="FabA"/>
    <property type="match status" value="1"/>
</dbReference>
<dbReference type="EC" id="4.2.1.59" evidence="4"/>
<dbReference type="Proteomes" id="UP000000637">
    <property type="component" value="Chromosome"/>
</dbReference>
<keyword evidence="6" id="KW-0444">Lipid biosynthesis</keyword>
<evidence type="ECO:0000256" key="5">
    <source>
        <dbReference type="ARBA" id="ARBA00022490"/>
    </source>
</evidence>
<keyword evidence="8" id="KW-0443">Lipid metabolism</keyword>
<dbReference type="EMBL" id="CP000474">
    <property type="protein sequence ID" value="ABM06498.1"/>
    <property type="molecule type" value="Genomic_DNA"/>
</dbReference>
<keyword evidence="12" id="KW-1185">Reference proteome</keyword>
<dbReference type="NCBIfam" id="NF000582">
    <property type="entry name" value="PRK00006.1"/>
    <property type="match status" value="1"/>
</dbReference>
<dbReference type="AlphaFoldDB" id="A1R758"/>